<dbReference type="EMBL" id="VJVZ01000010">
    <property type="protein sequence ID" value="TRW23096.1"/>
    <property type="molecule type" value="Genomic_DNA"/>
</dbReference>
<dbReference type="SUPFAM" id="SSF49265">
    <property type="entry name" value="Fibronectin type III"/>
    <property type="match status" value="1"/>
</dbReference>
<dbReference type="SUPFAM" id="SSF81296">
    <property type="entry name" value="E set domains"/>
    <property type="match status" value="1"/>
</dbReference>
<comment type="caution">
    <text evidence="3">The sequence shown here is derived from an EMBL/GenBank/DDBJ whole genome shotgun (WGS) entry which is preliminary data.</text>
</comment>
<dbReference type="InterPro" id="IPR003961">
    <property type="entry name" value="FN3_dom"/>
</dbReference>
<organism evidence="3 4">
    <name type="scientific">Flavobacterium zepuense</name>
    <dbReference type="NCBI Taxonomy" id="2593302"/>
    <lineage>
        <taxon>Bacteria</taxon>
        <taxon>Pseudomonadati</taxon>
        <taxon>Bacteroidota</taxon>
        <taxon>Flavobacteriia</taxon>
        <taxon>Flavobacteriales</taxon>
        <taxon>Flavobacteriaceae</taxon>
        <taxon>Flavobacterium</taxon>
    </lineage>
</organism>
<accession>A0A552UXZ6</accession>
<evidence type="ECO:0000256" key="1">
    <source>
        <dbReference type="ARBA" id="ARBA00022729"/>
    </source>
</evidence>
<name>A0A552UXZ6_9FLAO</name>
<dbReference type="InterPro" id="IPR026444">
    <property type="entry name" value="Secre_tail"/>
</dbReference>
<evidence type="ECO:0000313" key="3">
    <source>
        <dbReference type="EMBL" id="TRW23096.1"/>
    </source>
</evidence>
<dbReference type="Pfam" id="PF18962">
    <property type="entry name" value="Por_Secre_tail"/>
    <property type="match status" value="1"/>
</dbReference>
<protein>
    <submittedName>
        <fullName evidence="3">T9SS type A sorting domain-containing protein</fullName>
    </submittedName>
</protein>
<dbReference type="Proteomes" id="UP000320643">
    <property type="component" value="Unassembled WGS sequence"/>
</dbReference>
<dbReference type="InterPro" id="IPR014756">
    <property type="entry name" value="Ig_E-set"/>
</dbReference>
<dbReference type="InterPro" id="IPR036116">
    <property type="entry name" value="FN3_sf"/>
</dbReference>
<dbReference type="NCBIfam" id="TIGR04183">
    <property type="entry name" value="Por_Secre_tail"/>
    <property type="match status" value="1"/>
</dbReference>
<dbReference type="InterPro" id="IPR044023">
    <property type="entry name" value="Ig_7"/>
</dbReference>
<dbReference type="Pfam" id="PF20009">
    <property type="entry name" value="GEVED"/>
    <property type="match status" value="2"/>
</dbReference>
<keyword evidence="4" id="KW-1185">Reference proteome</keyword>
<evidence type="ECO:0000313" key="4">
    <source>
        <dbReference type="Proteomes" id="UP000320643"/>
    </source>
</evidence>
<evidence type="ECO:0000259" key="2">
    <source>
        <dbReference type="PROSITE" id="PS50853"/>
    </source>
</evidence>
<dbReference type="PROSITE" id="PS50853">
    <property type="entry name" value="FN3"/>
    <property type="match status" value="1"/>
</dbReference>
<dbReference type="Gene3D" id="2.60.40.10">
    <property type="entry name" value="Immunoglobulins"/>
    <property type="match status" value="2"/>
</dbReference>
<proteinExistence type="predicted"/>
<feature type="domain" description="Fibronectin type-III" evidence="2">
    <location>
        <begin position="225"/>
        <end position="324"/>
    </location>
</feature>
<keyword evidence="1" id="KW-0732">Signal</keyword>
<sequence>MKNTTIFMSSNFGKGLRSWRVGLLVLYALLSATVGSAQTGTIAIGSGTTTGGIFPINSCWGYNYSQQIVSASEFASGGGVPGQLTKIRFYYTGGGTNTAMWNTWTVYLGHTSKTSFTSNTDWEAGANLTQVFSGTVTPVANNWMELTLSTPFTYNGTSNLIVAVDENVPSWSCTANWGSYTSTANTGIYYYNDSTNPDPAAPPSGTRTGTIARLQFEGPVASCLSPTALASVNTGLTTTTVSWTASASTPANGYAYYVANTNTPPTAGSTPTGTVGAGVTSVNLTSLDPMLTYYVWVKSVCSGTDSSSWAGPKVFYPGYCIPAPSSQDGTGITNVVLGTIANPTGSETGFYGNYATMATSAALGSTVSFAITYSTGFTYGTKIWVDWNDDADFDDAGELVYTGLSAQPNPSTLSGTFMVPVTAPVGSHRVRIGGTDNDTGGTPCYTGSWGTYEDYTITTFLPPAPVVASFTPASYCAASGEITITGTDLGNATLTIGGTPVTPLTTNTTTQIVATVPAGVSGTVNVTTVGGSATTATTFVVNAPAVFTLSDDAETICSGNSTALVTITAGASSFDTYVWSPSTGVSGTAATGFTFNPTETTTYTLTATQSAGPCMVMVDYTVTVNPLPEPVTVNPSEYEACLNEVVTLTASGGESIIPVAYCSPTVGSVGASGDYLNNFSFANITNNASGDTASDYTYYNALTANVTGGSAYTVSLQSGNPTWLQYFRIWIDYNHDGTFSDSESVYNSTTAVNSSTIVTGSVTIPATAINGVTRMRVLCSYNTLSLVSSDCSWTGFGEFEDYNVNITGATNAVDYVWAPVAGLFTDAAATIPYTAGTSAMVVYAKPTADVTYSATASTDLGCPTSGESVITVTVTPAPTSAVTEVLYTVITTVSQLNVTGTAVQWYTTATGGTPLAGTTELVTGTYYASQTLNGCESQVRLAINVSVILPEMDWVNLQWPDVVTTPQGTAITAYAQGYEPGVTPGAGPGIGVQAWIGVSASNTNPNTWTTWVPMTFNTQVGNNDEFMAQIGGALAPGTYYYASRFKLLDGPYKYGGYNAAGGSFWDGTTYVSGVLTVECATAAPAAMAMQSFCNSGTVANLMATGTAVQWYAAATGGTALAGTTALVDGTTYYASQTVGCESLTRTAVMAHVNVTPAPTGTAAQTIDTAGWVSDLMATGTAVQWYAAATGGTALAGTTALVDGTTYYASQTVEGCESATRLAVTVTITAAQLDFVNLQWPGEATVTEGNAVTVYGQAYEEGVTPGAGPGAGISAWIAVGSENTDPSTWTTWVPMAFSSQAGNNDEYMAAIGADLAPGTYYYNTRFQINGGAFTYGGYSAAGGGEWNGTTNVNGVLTVLCFTTAPYAAATQVFCNSATVASLTAVGDNIQWYDVATGGIALSPDTVVEDGAVYYASQSDNGCESGRSQTTAYVFVVPAATGEATQEVSVYPGEVATIENIMVVTQGYVIWYASEADAMAGVNPLPAGFAITAGATYYAVAAVDECTSNEVFAVTVSSITLGTDHLDVAAFSYYPNPVKDVLNISYSSDITSVTVFNLLGQQVLGLQPSATNVKVDMNALADGTYVLNVTAGSTVKTIKVVKKQ</sequence>
<dbReference type="InterPro" id="IPR013783">
    <property type="entry name" value="Ig-like_fold"/>
</dbReference>
<dbReference type="RefSeq" id="WP_143374309.1">
    <property type="nucleotide sequence ID" value="NZ_VJVZ01000010.1"/>
</dbReference>
<gene>
    <name evidence="3" type="ORF">FMM05_15510</name>
</gene>
<reference evidence="3 4" key="1">
    <citation type="submission" date="2019-07" db="EMBL/GenBank/DDBJ databases">
        <title>Flavobacterium sp. nov., isolated from glacier ice.</title>
        <authorList>
            <person name="Liu Q."/>
            <person name="Xin Y.-H."/>
        </authorList>
    </citation>
    <scope>NUCLEOTIDE SEQUENCE [LARGE SCALE GENOMIC DNA]</scope>
    <source>
        <strain evidence="3 4">ZT4R6</strain>
    </source>
</reference>
<dbReference type="OrthoDB" id="1447704at2"/>
<dbReference type="Pfam" id="PF19081">
    <property type="entry name" value="Ig_7"/>
    <property type="match status" value="3"/>
</dbReference>
<dbReference type="InterPro" id="IPR045474">
    <property type="entry name" value="GEVED"/>
</dbReference>